<dbReference type="NCBIfam" id="NF033537">
    <property type="entry name" value="lasso_biosyn_B2"/>
    <property type="match status" value="1"/>
</dbReference>
<dbReference type="EMBL" id="FWXI01000016">
    <property type="protein sequence ID" value="SMC98181.1"/>
    <property type="molecule type" value="Genomic_DNA"/>
</dbReference>
<dbReference type="AlphaFoldDB" id="A0A1W2DL66"/>
<proteinExistence type="predicted"/>
<dbReference type="Proteomes" id="UP000192738">
    <property type="component" value="Unassembled WGS sequence"/>
</dbReference>
<feature type="domain" description="Microcin J25-processing protein McjB C-terminal" evidence="1">
    <location>
        <begin position="7"/>
        <end position="98"/>
    </location>
</feature>
<evidence type="ECO:0000259" key="1">
    <source>
        <dbReference type="Pfam" id="PF13471"/>
    </source>
</evidence>
<reference evidence="2 3" key="1">
    <citation type="submission" date="2017-04" db="EMBL/GenBank/DDBJ databases">
        <authorList>
            <person name="Afonso C.L."/>
            <person name="Miller P.J."/>
            <person name="Scott M.A."/>
            <person name="Spackman E."/>
            <person name="Goraichik I."/>
            <person name="Dimitrov K.M."/>
            <person name="Suarez D.L."/>
            <person name="Swayne D.E."/>
        </authorList>
    </citation>
    <scope>NUCLEOTIDE SEQUENCE [LARGE SCALE GENOMIC DNA]</scope>
    <source>
        <strain evidence="2 3">DSM 5090</strain>
    </source>
</reference>
<dbReference type="Pfam" id="PF13471">
    <property type="entry name" value="Transglut_core3"/>
    <property type="match status" value="1"/>
</dbReference>
<evidence type="ECO:0000313" key="2">
    <source>
        <dbReference type="EMBL" id="SMC98181.1"/>
    </source>
</evidence>
<sequence>MVLGKHMQESPIKEGVAEAALAGLIGWGVETVSRYTPWESKCLVQAIVGKMMLRQYGIANTLYLGVGRDAGNSLVAHAWLRCGDTIITGRQGRERFTMVGKFADHMNTKEMQKGGDTI</sequence>
<gene>
    <name evidence="2" type="ORF">SAMN04488500_116114</name>
</gene>
<accession>A0A1W2DL66</accession>
<keyword evidence="3" id="KW-1185">Reference proteome</keyword>
<dbReference type="STRING" id="112901.SAMN04488500_116114"/>
<dbReference type="InterPro" id="IPR032708">
    <property type="entry name" value="McjB_C"/>
</dbReference>
<organism evidence="2 3">
    <name type="scientific">Sporomusa malonica</name>
    <dbReference type="NCBI Taxonomy" id="112901"/>
    <lineage>
        <taxon>Bacteria</taxon>
        <taxon>Bacillati</taxon>
        <taxon>Bacillota</taxon>
        <taxon>Negativicutes</taxon>
        <taxon>Selenomonadales</taxon>
        <taxon>Sporomusaceae</taxon>
        <taxon>Sporomusa</taxon>
    </lineage>
</organism>
<name>A0A1W2DL66_9FIRM</name>
<dbReference type="InterPro" id="IPR053521">
    <property type="entry name" value="McjB-like"/>
</dbReference>
<protein>
    <submittedName>
        <fullName evidence="2">Transglutaminase-like superfamily protein</fullName>
    </submittedName>
</protein>
<evidence type="ECO:0000313" key="3">
    <source>
        <dbReference type="Proteomes" id="UP000192738"/>
    </source>
</evidence>